<feature type="signal peptide" evidence="1">
    <location>
        <begin position="1"/>
        <end position="20"/>
    </location>
</feature>
<evidence type="ECO:0000256" key="1">
    <source>
        <dbReference type="SAM" id="SignalP"/>
    </source>
</evidence>
<dbReference type="OrthoDB" id="5179683at2759"/>
<protein>
    <recommendedName>
        <fullName evidence="4">LysM domain-containing protein</fullName>
    </recommendedName>
</protein>
<name>A0A423WLG8_CYTCH</name>
<organism evidence="2 3">
    <name type="scientific">Cytospora chrysosperma</name>
    <name type="common">Cytospora canker fungus</name>
    <name type="synonym">Sphaeria chrysosperma</name>
    <dbReference type="NCBI Taxonomy" id="252740"/>
    <lineage>
        <taxon>Eukaryota</taxon>
        <taxon>Fungi</taxon>
        <taxon>Dikarya</taxon>
        <taxon>Ascomycota</taxon>
        <taxon>Pezizomycotina</taxon>
        <taxon>Sordariomycetes</taxon>
        <taxon>Sordariomycetidae</taxon>
        <taxon>Diaporthales</taxon>
        <taxon>Cytosporaceae</taxon>
        <taxon>Cytospora</taxon>
    </lineage>
</organism>
<keyword evidence="1" id="KW-0732">Signal</keyword>
<proteinExistence type="predicted"/>
<gene>
    <name evidence="2" type="ORF">VSDG_00923</name>
</gene>
<reference evidence="2 3" key="1">
    <citation type="submission" date="2015-09" db="EMBL/GenBank/DDBJ databases">
        <title>Host preference determinants of Valsa canker pathogens revealed by comparative genomics.</title>
        <authorList>
            <person name="Yin Z."/>
            <person name="Huang L."/>
        </authorList>
    </citation>
    <scope>NUCLEOTIDE SEQUENCE [LARGE SCALE GENOMIC DNA]</scope>
    <source>
        <strain evidence="2 3">YSFL</strain>
    </source>
</reference>
<comment type="caution">
    <text evidence="2">The sequence shown here is derived from an EMBL/GenBank/DDBJ whole genome shotgun (WGS) entry which is preliminary data.</text>
</comment>
<dbReference type="EMBL" id="LJZO01000002">
    <property type="protein sequence ID" value="ROW04162.1"/>
    <property type="molecule type" value="Genomic_DNA"/>
</dbReference>
<keyword evidence="3" id="KW-1185">Reference proteome</keyword>
<evidence type="ECO:0000313" key="2">
    <source>
        <dbReference type="EMBL" id="ROW04162.1"/>
    </source>
</evidence>
<dbReference type="Proteomes" id="UP000284375">
    <property type="component" value="Unassembled WGS sequence"/>
</dbReference>
<evidence type="ECO:0000313" key="3">
    <source>
        <dbReference type="Proteomes" id="UP000284375"/>
    </source>
</evidence>
<feature type="chain" id="PRO_5019481829" description="LysM domain-containing protein" evidence="1">
    <location>
        <begin position="21"/>
        <end position="131"/>
    </location>
</feature>
<dbReference type="AlphaFoldDB" id="A0A423WLG8"/>
<evidence type="ECO:0008006" key="4">
    <source>
        <dbReference type="Google" id="ProtNLM"/>
    </source>
</evidence>
<accession>A0A423WLG8</accession>
<sequence>MKAQQLITFMGMAFSAVVSALPSQRSTSACTAGLTAWSDANFAGTSHQYNVAWDTCISMAAEFPYNQAAGVSSVKANTGNWCTMYPNTDCNPGQNRANDTLDVIGSYYDLADPEESWDNLPQSFSCKQYNC</sequence>